<organism evidence="2 3">
    <name type="scientific">Paracoccus homiensis</name>
    <dbReference type="NCBI Taxonomy" id="364199"/>
    <lineage>
        <taxon>Bacteria</taxon>
        <taxon>Pseudomonadati</taxon>
        <taxon>Pseudomonadota</taxon>
        <taxon>Alphaproteobacteria</taxon>
        <taxon>Rhodobacterales</taxon>
        <taxon>Paracoccaceae</taxon>
        <taxon>Paracoccus</taxon>
    </lineage>
</organism>
<dbReference type="EMBL" id="FOHO01000003">
    <property type="protein sequence ID" value="SET19771.1"/>
    <property type="molecule type" value="Genomic_DNA"/>
</dbReference>
<evidence type="ECO:0000313" key="2">
    <source>
        <dbReference type="EMBL" id="SET19771.1"/>
    </source>
</evidence>
<evidence type="ECO:0000259" key="1">
    <source>
        <dbReference type="Pfam" id="PF12708"/>
    </source>
</evidence>
<dbReference type="Proteomes" id="UP000199180">
    <property type="component" value="Unassembled WGS sequence"/>
</dbReference>
<dbReference type="AlphaFoldDB" id="A0A1I0CJN2"/>
<name>A0A1I0CJN2_9RHOB</name>
<keyword evidence="2" id="KW-0456">Lyase</keyword>
<dbReference type="Pfam" id="PF12708">
    <property type="entry name" value="Pect-lyase_RHGA_epim"/>
    <property type="match status" value="1"/>
</dbReference>
<dbReference type="InterPro" id="IPR012334">
    <property type="entry name" value="Pectin_lyas_fold"/>
</dbReference>
<reference evidence="2 3" key="1">
    <citation type="submission" date="2016-10" db="EMBL/GenBank/DDBJ databases">
        <authorList>
            <person name="de Groot N.N."/>
        </authorList>
    </citation>
    <scope>NUCLEOTIDE SEQUENCE [LARGE SCALE GENOMIC DNA]</scope>
    <source>
        <strain evidence="2 3">DSM 17862</strain>
    </source>
</reference>
<dbReference type="SUPFAM" id="SSF51126">
    <property type="entry name" value="Pectin lyase-like"/>
    <property type="match status" value="1"/>
</dbReference>
<dbReference type="OrthoDB" id="7749009at2"/>
<gene>
    <name evidence="2" type="ORF">SAMN04489858_103346</name>
</gene>
<sequence>MNIAITNGLLLMPPAFRAGLNAWSRSDGTSGSPTWDSADNAGLVPADQDFGTCLEIYKQQTTTSIRFRGETPMIAGVYFRVSARVKLVAGAPCSARIAGWAGDGLRNHVTGLVETGTTVPLQSYGEPVEISAIVGVGSRQGVDMGWGTRPVYGHFGLDLVGANGGAIRVESIRIEDITSAFVPSLIDWVDVRDYGAVGDGVTNDRAAFIAADQASKGGSILVPEGTFFIDGDIGINAPIRFKGKIKTPTATKVSLLQSFDFPTYADAFGDETLGLKKALQALFGYTDHVTLDLCGRRVDLTEPLNIGELAPDLNGYSNRRVISNGSILAKAGSAWNGGSWNSQATYDPNDPLTLKNVLNVGAIEVGSRVLGAGVGREVYVNARDVSKKTLTLSQPLYGGAGTRQYTFERYRYMFDFSGVSQIDRLNFVDLDFNCEGVCSGIMLPAKGQMVAIRDCYMTRPKDRGITSIGRGCQDLLVDRCQFLSNEMELPAQQRNTIAINVNANDVKMRNNRFVRFAHFMVANGGGHIITGNHWFQGDGSGDGLRYAGLVMTLTNVQVTITGNYIDNASIEWTNEHSAFPDFTGNQYSFGGLTISGNTFLASNTVPWFTWLTVKPYGSGHFIHGLTVVGNVFKALYGEVQRIDRVDNSIADLDYNNMRNIQFEGNMFNGIQTYVSNPLLVTHDQNSAAKTWTLPVIEGLPFQGWVKSVQSVIAESAITRGNNVEVADLPWVQTQIGASRRQMRLNWTNAVKGRVSVYARMDRPA</sequence>
<dbReference type="STRING" id="364199.SAMN04489858_103346"/>
<feature type="domain" description="Rhamnogalacturonase A/B/Epimerase-like pectate lyase" evidence="1">
    <location>
        <begin position="188"/>
        <end position="252"/>
    </location>
</feature>
<dbReference type="InterPro" id="IPR024535">
    <property type="entry name" value="RHGA/B-epi-like_pectate_lyase"/>
</dbReference>
<protein>
    <submittedName>
        <fullName evidence="2">Pectate lyase superfamily protein</fullName>
    </submittedName>
</protein>
<dbReference type="Gene3D" id="2.160.20.10">
    <property type="entry name" value="Single-stranded right-handed beta-helix, Pectin lyase-like"/>
    <property type="match status" value="1"/>
</dbReference>
<keyword evidence="3" id="KW-1185">Reference proteome</keyword>
<dbReference type="InterPro" id="IPR011050">
    <property type="entry name" value="Pectin_lyase_fold/virulence"/>
</dbReference>
<evidence type="ECO:0000313" key="3">
    <source>
        <dbReference type="Proteomes" id="UP000199180"/>
    </source>
</evidence>
<dbReference type="GO" id="GO:0016829">
    <property type="term" value="F:lyase activity"/>
    <property type="evidence" value="ECO:0007669"/>
    <property type="project" value="UniProtKB-KW"/>
</dbReference>
<proteinExistence type="predicted"/>
<dbReference type="RefSeq" id="WP_090733370.1">
    <property type="nucleotide sequence ID" value="NZ_FOHO01000003.1"/>
</dbReference>
<accession>A0A1I0CJN2</accession>